<organism evidence="9 10">
    <name type="scientific">Hapsidospora chrysogenum (strain ATCC 11550 / CBS 779.69 / DSM 880 / IAM 14645 / JCM 23072 / IMI 49137)</name>
    <name type="common">Acremonium chrysogenum</name>
    <dbReference type="NCBI Taxonomy" id="857340"/>
    <lineage>
        <taxon>Eukaryota</taxon>
        <taxon>Fungi</taxon>
        <taxon>Dikarya</taxon>
        <taxon>Ascomycota</taxon>
        <taxon>Pezizomycotina</taxon>
        <taxon>Sordariomycetes</taxon>
        <taxon>Hypocreomycetidae</taxon>
        <taxon>Hypocreales</taxon>
        <taxon>Bionectriaceae</taxon>
        <taxon>Hapsidospora</taxon>
    </lineage>
</organism>
<dbReference type="PROSITE" id="PS00463">
    <property type="entry name" value="ZN2_CY6_FUNGAL_1"/>
    <property type="match status" value="1"/>
</dbReference>
<dbReference type="SMART" id="SM00066">
    <property type="entry name" value="GAL4"/>
    <property type="match status" value="1"/>
</dbReference>
<dbReference type="GO" id="GO:0008270">
    <property type="term" value="F:zinc ion binding"/>
    <property type="evidence" value="ECO:0007669"/>
    <property type="project" value="InterPro"/>
</dbReference>
<evidence type="ECO:0000259" key="8">
    <source>
        <dbReference type="PROSITE" id="PS50048"/>
    </source>
</evidence>
<dbReference type="InterPro" id="IPR036864">
    <property type="entry name" value="Zn2-C6_fun-type_DNA-bd_sf"/>
</dbReference>
<dbReference type="GO" id="GO:0000981">
    <property type="term" value="F:DNA-binding transcription factor activity, RNA polymerase II-specific"/>
    <property type="evidence" value="ECO:0007669"/>
    <property type="project" value="InterPro"/>
</dbReference>
<dbReference type="STRING" id="857340.A0A086SUX8"/>
<keyword evidence="10" id="KW-1185">Reference proteome</keyword>
<reference evidence="10" key="1">
    <citation type="journal article" date="2014" name="Genome Announc.">
        <title>Genome sequence and annotation of Acremonium chrysogenum, producer of the beta-lactam antibiotic cephalosporin C.</title>
        <authorList>
            <person name="Terfehr D."/>
            <person name="Dahlmann T.A."/>
            <person name="Specht T."/>
            <person name="Zadra I."/>
            <person name="Kuernsteiner H."/>
            <person name="Kueck U."/>
        </authorList>
    </citation>
    <scope>NUCLEOTIDE SEQUENCE [LARGE SCALE GENOMIC DNA]</scope>
    <source>
        <strain evidence="10">ATCC 11550 / CBS 779.69 / DSM 880 / IAM 14645 / JCM 23072 / IMI 49137</strain>
    </source>
</reference>
<keyword evidence="5" id="KW-0804">Transcription</keyword>
<proteinExistence type="predicted"/>
<dbReference type="SUPFAM" id="SSF57701">
    <property type="entry name" value="Zn2/Cys6 DNA-binding domain"/>
    <property type="match status" value="1"/>
</dbReference>
<dbReference type="HOGENOM" id="CLU_011409_12_0_1"/>
<protein>
    <submittedName>
        <fullName evidence="9">Transcriptional regulatory protein-like protein</fullName>
    </submittedName>
</protein>
<evidence type="ECO:0000313" key="9">
    <source>
        <dbReference type="EMBL" id="KFH40910.1"/>
    </source>
</evidence>
<evidence type="ECO:0000256" key="2">
    <source>
        <dbReference type="ARBA" id="ARBA00022833"/>
    </source>
</evidence>
<feature type="region of interest" description="Disordered" evidence="7">
    <location>
        <begin position="1"/>
        <end position="32"/>
    </location>
</feature>
<name>A0A086SUX8_HAPC1</name>
<dbReference type="EMBL" id="JPKY01000158">
    <property type="protein sequence ID" value="KFH40910.1"/>
    <property type="molecule type" value="Genomic_DNA"/>
</dbReference>
<dbReference type="InterPro" id="IPR052360">
    <property type="entry name" value="Transcr_Regulatory_Proteins"/>
</dbReference>
<sequence>MSDTSSVGSGAKVGSDSASSSTQPSGRKGSKKVRTGCITCKIRKVKCDEAKPSCLRCLKTGRRCDGYAVPKPRAAGRLGSLSPSPGLETPEQLRAFDYYRSKSAALLGGKIALRGDDFWDGLVVKLSATEPAVRHAMLALSNLHEAVATSDDPRKKPGSDFAFAEYGKAIAAVRNWDIATHGPAAETTAMPLLVCILFICIEFLMDYEAAAQIHIRQGRLILSRMDQAVAMSCSPTINMVRKVLVPIYTRLSLASYLFGSIPEPIPSHLACGTDHVPMAFDSLAEARDLLYHLIDLGLRFTVTEGKPAVFNPDTEDWQLHRLEMAQQHILAQLAKWYAAFTVFKSAMMTETTTSAAKVTQDLMYLIYHASTIWISTSLSPAETAFDDHEANFANMLSYASSAITQMSVLRKEDAAFTFETELVSQLYWVAVKCRHPLLRRAALRLLQRDDVKRRRENLWRVEQLVVIASRVIDMEEGIGAAQHNDDLHDRCAAAGGYWHSEDELKVPMTQQPVLRKPTVGRLGLDEMSGVLAPQTSLDQRRHESPAALSPLPQDTDADAPIPHVDSSRLQSPYGVPEEQRIKNALIGPSKAGGVWLTTFEEPLPGHVEWHTRKVFLKV</sequence>
<dbReference type="Pfam" id="PF00172">
    <property type="entry name" value="Zn_clus"/>
    <property type="match status" value="1"/>
</dbReference>
<evidence type="ECO:0000256" key="4">
    <source>
        <dbReference type="ARBA" id="ARBA00023125"/>
    </source>
</evidence>
<feature type="region of interest" description="Disordered" evidence="7">
    <location>
        <begin position="535"/>
        <end position="571"/>
    </location>
</feature>
<evidence type="ECO:0000256" key="3">
    <source>
        <dbReference type="ARBA" id="ARBA00023015"/>
    </source>
</evidence>
<dbReference type="PROSITE" id="PS50048">
    <property type="entry name" value="ZN2_CY6_FUNGAL_2"/>
    <property type="match status" value="1"/>
</dbReference>
<dbReference type="GO" id="GO:0003677">
    <property type="term" value="F:DNA binding"/>
    <property type="evidence" value="ECO:0007669"/>
    <property type="project" value="UniProtKB-KW"/>
</dbReference>
<dbReference type="Proteomes" id="UP000029964">
    <property type="component" value="Unassembled WGS sequence"/>
</dbReference>
<accession>A0A086SUX8</accession>
<evidence type="ECO:0000313" key="10">
    <source>
        <dbReference type="Proteomes" id="UP000029964"/>
    </source>
</evidence>
<dbReference type="AlphaFoldDB" id="A0A086SUX8"/>
<dbReference type="PANTHER" id="PTHR36206">
    <property type="entry name" value="ASPERCRYPTIN BIOSYNTHESIS CLUSTER-SPECIFIC TRANSCRIPTION REGULATOR ATNN-RELATED"/>
    <property type="match status" value="1"/>
</dbReference>
<keyword evidence="2" id="KW-0862">Zinc</keyword>
<keyword evidence="1" id="KW-0479">Metal-binding</keyword>
<keyword evidence="6" id="KW-0539">Nucleus</keyword>
<gene>
    <name evidence="9" type="ORF">ACRE_083930</name>
</gene>
<evidence type="ECO:0000256" key="7">
    <source>
        <dbReference type="SAM" id="MobiDB-lite"/>
    </source>
</evidence>
<dbReference type="CDD" id="cd00067">
    <property type="entry name" value="GAL4"/>
    <property type="match status" value="1"/>
</dbReference>
<keyword evidence="4" id="KW-0238">DNA-binding</keyword>
<comment type="caution">
    <text evidence="9">The sequence shown here is derived from an EMBL/GenBank/DDBJ whole genome shotgun (WGS) entry which is preliminary data.</text>
</comment>
<dbReference type="PRINTS" id="PR00755">
    <property type="entry name" value="AFLATOXINBRP"/>
</dbReference>
<feature type="domain" description="Zn(2)-C6 fungal-type" evidence="8">
    <location>
        <begin position="36"/>
        <end position="64"/>
    </location>
</feature>
<dbReference type="InterPro" id="IPR001138">
    <property type="entry name" value="Zn2Cys6_DnaBD"/>
</dbReference>
<evidence type="ECO:0000256" key="6">
    <source>
        <dbReference type="ARBA" id="ARBA00023242"/>
    </source>
</evidence>
<dbReference type="Gene3D" id="4.10.240.10">
    <property type="entry name" value="Zn(2)-C6 fungal-type DNA-binding domain"/>
    <property type="match status" value="1"/>
</dbReference>
<evidence type="ECO:0000256" key="1">
    <source>
        <dbReference type="ARBA" id="ARBA00022723"/>
    </source>
</evidence>
<evidence type="ECO:0000256" key="5">
    <source>
        <dbReference type="ARBA" id="ARBA00023163"/>
    </source>
</evidence>
<dbReference type="PANTHER" id="PTHR36206:SF16">
    <property type="entry name" value="TRANSCRIPTION FACTOR DOMAIN-CONTAINING PROTEIN-RELATED"/>
    <property type="match status" value="1"/>
</dbReference>
<dbReference type="OrthoDB" id="2593732at2759"/>
<keyword evidence="3" id="KW-0805">Transcription regulation</keyword>
<feature type="compositionally biased region" description="Polar residues" evidence="7">
    <location>
        <begin position="16"/>
        <end position="25"/>
    </location>
</feature>